<keyword evidence="3" id="KW-1185">Reference proteome</keyword>
<proteinExistence type="predicted"/>
<evidence type="ECO:0000313" key="1">
    <source>
        <dbReference type="EMBL" id="KRX96212.1"/>
    </source>
</evidence>
<accession>A0A0V0Y6W2</accession>
<sequence length="64" mass="7761">MDEHYFFLFNIDKECENYENYHLIKIYDCKVEFGPVGKICRLQMILTFNGWKLNRPLNALSKQK</sequence>
<dbReference type="AlphaFoldDB" id="A0A0V0Y6W2"/>
<dbReference type="EMBL" id="JYDS01000132">
    <property type="protein sequence ID" value="KRZ23935.1"/>
    <property type="molecule type" value="Genomic_DNA"/>
</dbReference>
<dbReference type="Proteomes" id="UP000054805">
    <property type="component" value="Unassembled WGS sequence"/>
</dbReference>
<evidence type="ECO:0000313" key="2">
    <source>
        <dbReference type="EMBL" id="KRZ23935.1"/>
    </source>
</evidence>
<dbReference type="EMBL" id="JYDU01000046">
    <property type="protein sequence ID" value="KRX96212.1"/>
    <property type="molecule type" value="Genomic_DNA"/>
</dbReference>
<organism evidence="1 4">
    <name type="scientific">Trichinella pseudospiralis</name>
    <name type="common">Parasitic roundworm</name>
    <dbReference type="NCBI Taxonomy" id="6337"/>
    <lineage>
        <taxon>Eukaryota</taxon>
        <taxon>Metazoa</taxon>
        <taxon>Ecdysozoa</taxon>
        <taxon>Nematoda</taxon>
        <taxon>Enoplea</taxon>
        <taxon>Dorylaimia</taxon>
        <taxon>Trichinellida</taxon>
        <taxon>Trichinellidae</taxon>
        <taxon>Trichinella</taxon>
    </lineage>
</organism>
<name>A0A0V0Y6W2_TRIPS</name>
<evidence type="ECO:0000313" key="3">
    <source>
        <dbReference type="Proteomes" id="UP000054805"/>
    </source>
</evidence>
<reference evidence="3 4" key="1">
    <citation type="submission" date="2015-01" db="EMBL/GenBank/DDBJ databases">
        <title>Evolution of Trichinella species and genotypes.</title>
        <authorList>
            <person name="Korhonen P.K."/>
            <person name="Edoardo P."/>
            <person name="Giuseppe L.R."/>
            <person name="Gasser R.B."/>
        </authorList>
    </citation>
    <scope>NUCLEOTIDE SEQUENCE [LARGE SCALE GENOMIC DNA]</scope>
    <source>
        <strain evidence="1">ISS141</strain>
        <strain evidence="2">ISS588</strain>
    </source>
</reference>
<dbReference type="Proteomes" id="UP000054815">
    <property type="component" value="Unassembled WGS sequence"/>
</dbReference>
<evidence type="ECO:0000313" key="4">
    <source>
        <dbReference type="Proteomes" id="UP000054815"/>
    </source>
</evidence>
<protein>
    <submittedName>
        <fullName evidence="1">Uncharacterized protein</fullName>
    </submittedName>
</protein>
<gene>
    <name evidence="2" type="ORF">T4B_12001</name>
    <name evidence="1" type="ORF">T4E_717</name>
</gene>
<comment type="caution">
    <text evidence="1">The sequence shown here is derived from an EMBL/GenBank/DDBJ whole genome shotgun (WGS) entry which is preliminary data.</text>
</comment>